<organism evidence="1 2">
    <name type="scientific">Corchorus olitorius</name>
    <dbReference type="NCBI Taxonomy" id="93759"/>
    <lineage>
        <taxon>Eukaryota</taxon>
        <taxon>Viridiplantae</taxon>
        <taxon>Streptophyta</taxon>
        <taxon>Embryophyta</taxon>
        <taxon>Tracheophyta</taxon>
        <taxon>Spermatophyta</taxon>
        <taxon>Magnoliopsida</taxon>
        <taxon>eudicotyledons</taxon>
        <taxon>Gunneridae</taxon>
        <taxon>Pentapetalae</taxon>
        <taxon>rosids</taxon>
        <taxon>malvids</taxon>
        <taxon>Malvales</taxon>
        <taxon>Malvaceae</taxon>
        <taxon>Grewioideae</taxon>
        <taxon>Apeibeae</taxon>
        <taxon>Corchorus</taxon>
    </lineage>
</organism>
<sequence>MVETTRRVDWRGSSGNPAVLKISKIRKHTATTWS</sequence>
<proteinExistence type="predicted"/>
<dbReference type="AlphaFoldDB" id="A0A1R3JLZ1"/>
<dbReference type="Proteomes" id="UP000187203">
    <property type="component" value="Unassembled WGS sequence"/>
</dbReference>
<evidence type="ECO:0000313" key="2">
    <source>
        <dbReference type="Proteomes" id="UP000187203"/>
    </source>
</evidence>
<protein>
    <submittedName>
        <fullName evidence="1">Uncharacterized protein</fullName>
    </submittedName>
</protein>
<comment type="caution">
    <text evidence="1">The sequence shown here is derived from an EMBL/GenBank/DDBJ whole genome shotgun (WGS) entry which is preliminary data.</text>
</comment>
<keyword evidence="2" id="KW-1185">Reference proteome</keyword>
<accession>A0A1R3JLZ1</accession>
<reference evidence="2" key="1">
    <citation type="submission" date="2013-09" db="EMBL/GenBank/DDBJ databases">
        <title>Corchorus olitorius genome sequencing.</title>
        <authorList>
            <person name="Alam M."/>
            <person name="Haque M.S."/>
            <person name="Islam M.S."/>
            <person name="Emdad E.M."/>
            <person name="Islam M.M."/>
            <person name="Ahmed B."/>
            <person name="Halim A."/>
            <person name="Hossen Q.M.M."/>
            <person name="Hossain M.Z."/>
            <person name="Ahmed R."/>
            <person name="Khan M.M."/>
            <person name="Islam R."/>
            <person name="Rashid M.M."/>
            <person name="Khan S.A."/>
            <person name="Rahman M.S."/>
            <person name="Alam M."/>
            <person name="Yahiya A.S."/>
            <person name="Khan M.S."/>
            <person name="Azam M.S."/>
            <person name="Haque T."/>
            <person name="Lashkar M.Z.H."/>
            <person name="Akhand A.I."/>
            <person name="Morshed G."/>
            <person name="Roy S."/>
            <person name="Uddin K.S."/>
            <person name="Rabeya T."/>
            <person name="Hossain A.S."/>
            <person name="Chowdhury A."/>
            <person name="Snigdha A.R."/>
            <person name="Mortoza M.S."/>
            <person name="Matin S.A."/>
            <person name="Hoque S.M.E."/>
            <person name="Islam M.K."/>
            <person name="Roy D.K."/>
            <person name="Haider R."/>
            <person name="Moosa M.M."/>
            <person name="Elias S.M."/>
            <person name="Hasan A.M."/>
            <person name="Jahan S."/>
            <person name="Shafiuddin M."/>
            <person name="Mahmood N."/>
            <person name="Shommy N.S."/>
        </authorList>
    </citation>
    <scope>NUCLEOTIDE SEQUENCE [LARGE SCALE GENOMIC DNA]</scope>
    <source>
        <strain evidence="2">cv. O-4</strain>
    </source>
</reference>
<evidence type="ECO:0000313" key="1">
    <source>
        <dbReference type="EMBL" id="OMO95872.1"/>
    </source>
</evidence>
<dbReference type="EMBL" id="AWUE01015760">
    <property type="protein sequence ID" value="OMO95872.1"/>
    <property type="molecule type" value="Genomic_DNA"/>
</dbReference>
<gene>
    <name evidence="1" type="ORF">COLO4_15630</name>
</gene>
<name>A0A1R3JLZ1_9ROSI</name>